<evidence type="ECO:0000313" key="5">
    <source>
        <dbReference type="Proteomes" id="UP000256661"/>
    </source>
</evidence>
<dbReference type="Pfam" id="PF11350">
    <property type="entry name" value="DUF3152"/>
    <property type="match status" value="1"/>
</dbReference>
<reference evidence="4 5" key="1">
    <citation type="submission" date="2018-08" db="EMBL/GenBank/DDBJ databases">
        <title>Sequencing the genomes of 1000 actinobacteria strains.</title>
        <authorList>
            <person name="Klenk H.-P."/>
        </authorList>
    </citation>
    <scope>NUCLEOTIDE SEQUENCE [LARGE SCALE GENOMIC DNA]</scope>
    <source>
        <strain evidence="4 5">DSM 43927</strain>
    </source>
</reference>
<protein>
    <submittedName>
        <fullName evidence="4">Uncharacterized protein DUF3152</fullName>
    </submittedName>
</protein>
<comment type="caution">
    <text evidence="4">The sequence shown here is derived from an EMBL/GenBank/DDBJ whole genome shotgun (WGS) entry which is preliminary data.</text>
</comment>
<organism evidence="4 5">
    <name type="scientific">Thermomonospora umbrina</name>
    <dbReference type="NCBI Taxonomy" id="111806"/>
    <lineage>
        <taxon>Bacteria</taxon>
        <taxon>Bacillati</taxon>
        <taxon>Actinomycetota</taxon>
        <taxon>Actinomycetes</taxon>
        <taxon>Streptosporangiales</taxon>
        <taxon>Thermomonosporaceae</taxon>
        <taxon>Thermomonospora</taxon>
    </lineage>
</organism>
<feature type="domain" description="DUF3152" evidence="3">
    <location>
        <begin position="68"/>
        <end position="237"/>
    </location>
</feature>
<proteinExistence type="predicted"/>
<name>A0A3D9SV77_9ACTN</name>
<dbReference type="SUPFAM" id="SSF55486">
    <property type="entry name" value="Metalloproteases ('zincins'), catalytic domain"/>
    <property type="match status" value="1"/>
</dbReference>
<dbReference type="AlphaFoldDB" id="A0A3D9SV77"/>
<keyword evidence="2" id="KW-0732">Signal</keyword>
<keyword evidence="5" id="KW-1185">Reference proteome</keyword>
<feature type="chain" id="PRO_5039428961" evidence="2">
    <location>
        <begin position="22"/>
        <end position="250"/>
    </location>
</feature>
<feature type="region of interest" description="Disordered" evidence="1">
    <location>
        <begin position="29"/>
        <end position="76"/>
    </location>
</feature>
<dbReference type="InterPro" id="IPR022603">
    <property type="entry name" value="DUF3152"/>
</dbReference>
<evidence type="ECO:0000256" key="1">
    <source>
        <dbReference type="SAM" id="MobiDB-lite"/>
    </source>
</evidence>
<evidence type="ECO:0000256" key="2">
    <source>
        <dbReference type="SAM" id="SignalP"/>
    </source>
</evidence>
<dbReference type="EMBL" id="QTTT01000001">
    <property type="protein sequence ID" value="REE96905.1"/>
    <property type="molecule type" value="Genomic_DNA"/>
</dbReference>
<evidence type="ECO:0000259" key="3">
    <source>
        <dbReference type="Pfam" id="PF11350"/>
    </source>
</evidence>
<feature type="signal peptide" evidence="2">
    <location>
        <begin position="1"/>
        <end position="21"/>
    </location>
</feature>
<accession>A0A3D9SV77</accession>
<dbReference type="Proteomes" id="UP000256661">
    <property type="component" value="Unassembled WGS sequence"/>
</dbReference>
<evidence type="ECO:0000313" key="4">
    <source>
        <dbReference type="EMBL" id="REE96905.1"/>
    </source>
</evidence>
<gene>
    <name evidence="4" type="ORF">DFJ69_2358</name>
</gene>
<sequence length="250" mass="26614">MKAAGAALVAAVGAGAAVWVAVPSDDAAGTSSGVGAGAASGMPAVRDRPRASQQPQWRGPVVNGRRQPPRVQVPQSAGGRYAVVPGTAYAPRGHRGAVVRYMVDVERGLPFRGTEFAAEVHRILNDRRGWGRGRAMRFVRVSRGPAQLRVSLSSPTMVDRMCAPLVTHGELSCGRSGRAVLNARRWGIGAASYGRDLATYREYLVNHEVGHLLGHQHQQCPGPGRPAPVMVQQTKSLYGCRANAWPYPKG</sequence>